<reference evidence="6 8" key="1">
    <citation type="journal article" date="2015" name="BMC Genomics">
        <title>Genome mining reveals unlocked bioactive potential of marine Gram-negative bacteria.</title>
        <authorList>
            <person name="Machado H."/>
            <person name="Sonnenschein E.C."/>
            <person name="Melchiorsen J."/>
            <person name="Gram L."/>
        </authorList>
    </citation>
    <scope>NUCLEOTIDE SEQUENCE [LARGE SCALE GENOMIC DNA]</scope>
    <source>
        <strain evidence="6 8">S3137</strain>
    </source>
</reference>
<dbReference type="OrthoDB" id="9808250at2"/>
<dbReference type="STRING" id="151081.TW72_04510"/>
<dbReference type="EMBL" id="PNCG01000005">
    <property type="protein sequence ID" value="TMP87673.1"/>
    <property type="molecule type" value="Genomic_DNA"/>
</dbReference>
<accession>A0A0F4Q1C1</accession>
<dbReference type="InterPro" id="IPR026592">
    <property type="entry name" value="BamE"/>
</dbReference>
<dbReference type="PATRIC" id="fig|151081.8.peg.217"/>
<evidence type="ECO:0000313" key="6">
    <source>
        <dbReference type="EMBL" id="KJZ01114.1"/>
    </source>
</evidence>
<comment type="caution">
    <text evidence="6">The sequence shown here is derived from an EMBL/GenBank/DDBJ whole genome shotgun (WGS) entry which is preliminary data.</text>
</comment>
<dbReference type="Gene3D" id="3.30.1450.10">
    <property type="match status" value="1"/>
</dbReference>
<evidence type="ECO:0000313" key="7">
    <source>
        <dbReference type="EMBL" id="TMP87673.1"/>
    </source>
</evidence>
<keyword evidence="3 4" id="KW-0998">Cell outer membrane</keyword>
<proteinExistence type="inferred from homology"/>
<dbReference type="GO" id="GO:0051205">
    <property type="term" value="P:protein insertion into membrane"/>
    <property type="evidence" value="ECO:0007669"/>
    <property type="project" value="UniProtKB-UniRule"/>
</dbReference>
<name>A0A0F4Q1C1_9GAMM</name>
<protein>
    <recommendedName>
        <fullName evidence="4">Outer membrane protein assembly factor BamE</fullName>
    </recommendedName>
</protein>
<dbReference type="EMBL" id="JXXZ01000004">
    <property type="protein sequence ID" value="KJZ01114.1"/>
    <property type="molecule type" value="Genomic_DNA"/>
</dbReference>
<dbReference type="eggNOG" id="COG2913">
    <property type="taxonomic scope" value="Bacteria"/>
</dbReference>
<dbReference type="GeneID" id="58227749"/>
<reference evidence="9" key="3">
    <citation type="submission" date="2019-06" db="EMBL/GenBank/DDBJ databases">
        <title>Co-occurence of chitin degradation, pigmentation and bioactivity in marine Pseudoalteromonas.</title>
        <authorList>
            <person name="Sonnenschein E.C."/>
            <person name="Bech P.K."/>
        </authorList>
    </citation>
    <scope>NUCLEOTIDE SEQUENCE [LARGE SCALE GENOMIC DNA]</scope>
    <source>
        <strain evidence="9">S2897</strain>
    </source>
</reference>
<evidence type="ECO:0000256" key="4">
    <source>
        <dbReference type="HAMAP-Rule" id="MF_00925"/>
    </source>
</evidence>
<keyword evidence="8" id="KW-1185">Reference proteome</keyword>
<evidence type="ECO:0000313" key="9">
    <source>
        <dbReference type="Proteomes" id="UP000305874"/>
    </source>
</evidence>
<dbReference type="PANTHER" id="PTHR37482">
    <property type="entry name" value="OUTER MEMBRANE PROTEIN ASSEMBLY FACTOR BAME"/>
    <property type="match status" value="1"/>
</dbReference>
<comment type="subunit">
    <text evidence="4">Part of the Bam complex.</text>
</comment>
<evidence type="ECO:0000259" key="5">
    <source>
        <dbReference type="Pfam" id="PF04355"/>
    </source>
</evidence>
<reference evidence="7 9" key="2">
    <citation type="submission" date="2017-12" db="EMBL/GenBank/DDBJ databases">
        <authorList>
            <person name="Paulsen S."/>
            <person name="Gram L.K."/>
        </authorList>
    </citation>
    <scope>NUCLEOTIDE SEQUENCE [LARGE SCALE GENOMIC DNA]</scope>
    <source>
        <strain evidence="7 9">S2897</strain>
    </source>
</reference>
<dbReference type="InterPro" id="IPR037873">
    <property type="entry name" value="BamE-like"/>
</dbReference>
<dbReference type="PANTHER" id="PTHR37482:SF1">
    <property type="entry name" value="OUTER MEMBRANE PROTEIN ASSEMBLY FACTOR BAME"/>
    <property type="match status" value="1"/>
</dbReference>
<dbReference type="InterPro" id="IPR007450">
    <property type="entry name" value="BamE_dom"/>
</dbReference>
<evidence type="ECO:0000256" key="1">
    <source>
        <dbReference type="ARBA" id="ARBA00022729"/>
    </source>
</evidence>
<evidence type="ECO:0000256" key="3">
    <source>
        <dbReference type="ARBA" id="ARBA00023237"/>
    </source>
</evidence>
<dbReference type="AlphaFoldDB" id="A0A0F4Q1C1"/>
<gene>
    <name evidence="4" type="primary">bamE</name>
    <name evidence="7" type="ORF">CWC05_07410</name>
    <name evidence="6" type="ORF">TW72_04510</name>
</gene>
<keyword evidence="2 4" id="KW-0472">Membrane</keyword>
<dbReference type="GO" id="GO:0030674">
    <property type="term" value="F:protein-macromolecule adaptor activity"/>
    <property type="evidence" value="ECO:0007669"/>
    <property type="project" value="TreeGrafter"/>
</dbReference>
<dbReference type="GO" id="GO:0043165">
    <property type="term" value="P:Gram-negative-bacterium-type cell outer membrane assembly"/>
    <property type="evidence" value="ECO:0007669"/>
    <property type="project" value="UniProtKB-UniRule"/>
</dbReference>
<dbReference type="Proteomes" id="UP000033664">
    <property type="component" value="Unassembled WGS sequence"/>
</dbReference>
<sequence>MQWLKPYSLAVAVVLSCSILSACSSWVYRINIPQGNFLEQSDVDQLRVNMTREQVLFVLGKPVAEDAFDDDTWHYLYVFNLGRKNEQRKQLTLEFEDQKLARVISDDYEQPEQFNTPLEQ</sequence>
<feature type="domain" description="Outer membrane protein assembly factor BamE" evidence="5">
    <location>
        <begin position="35"/>
        <end position="104"/>
    </location>
</feature>
<evidence type="ECO:0000256" key="2">
    <source>
        <dbReference type="ARBA" id="ARBA00023136"/>
    </source>
</evidence>
<keyword evidence="1 4" id="KW-0732">Signal</keyword>
<organism evidence="6 8">
    <name type="scientific">Pseudoalteromonas ruthenica</name>
    <dbReference type="NCBI Taxonomy" id="151081"/>
    <lineage>
        <taxon>Bacteria</taxon>
        <taxon>Pseudomonadati</taxon>
        <taxon>Pseudomonadota</taxon>
        <taxon>Gammaproteobacteria</taxon>
        <taxon>Alteromonadales</taxon>
        <taxon>Pseudoalteromonadaceae</taxon>
        <taxon>Pseudoalteromonas</taxon>
    </lineage>
</organism>
<comment type="subcellular location">
    <subcellularLocation>
        <location evidence="4">Cell outer membrane</location>
        <topology evidence="4">Lipid-anchor</topology>
    </subcellularLocation>
</comment>
<dbReference type="Pfam" id="PF04355">
    <property type="entry name" value="BamE"/>
    <property type="match status" value="1"/>
</dbReference>
<comment type="similarity">
    <text evidence="4">Belongs to the BamE family.</text>
</comment>
<dbReference type="GO" id="GO:1990063">
    <property type="term" value="C:Bam protein complex"/>
    <property type="evidence" value="ECO:0007669"/>
    <property type="project" value="TreeGrafter"/>
</dbReference>
<evidence type="ECO:0000313" key="8">
    <source>
        <dbReference type="Proteomes" id="UP000033664"/>
    </source>
</evidence>
<dbReference type="PROSITE" id="PS51257">
    <property type="entry name" value="PROKAR_LIPOPROTEIN"/>
    <property type="match status" value="1"/>
</dbReference>
<keyword evidence="4" id="KW-0564">Palmitate</keyword>
<dbReference type="HAMAP" id="MF_00925">
    <property type="entry name" value="OM_assembly_BamE"/>
    <property type="match status" value="1"/>
</dbReference>
<keyword evidence="4" id="KW-0449">Lipoprotein</keyword>
<comment type="function">
    <text evidence="4">Part of the outer membrane protein assembly complex, which is involved in assembly and insertion of beta-barrel proteins into the outer membrane.</text>
</comment>
<dbReference type="Proteomes" id="UP000305874">
    <property type="component" value="Unassembled WGS sequence"/>
</dbReference>
<dbReference type="RefSeq" id="WP_022945736.1">
    <property type="nucleotide sequence ID" value="NZ_CP023396.1"/>
</dbReference>
<reference evidence="7" key="4">
    <citation type="submission" date="2019-09" db="EMBL/GenBank/DDBJ databases">
        <title>Co-occurence of chitin degradation, pigmentation and bioactivity in marine Pseudoalteromonas.</title>
        <authorList>
            <person name="Sonnenschein E.C."/>
            <person name="Bech P.K."/>
        </authorList>
    </citation>
    <scope>NUCLEOTIDE SEQUENCE</scope>
    <source>
        <strain evidence="7">S2897</strain>
    </source>
</reference>